<dbReference type="GO" id="GO:0000160">
    <property type="term" value="P:phosphorelay signal transduction system"/>
    <property type="evidence" value="ECO:0007669"/>
    <property type="project" value="InterPro"/>
</dbReference>
<sequence length="520" mass="56309">MKNPDEFPSAEVVGFGQFTLMPAERLLKCEGSPIILGGRAMDILITLVGQAGTVVSKKELIARTWPDVTVDESGLRHHVFALRKALKDDRNGNRYITNVPGRGYSFVAPVVRGGKGESRHASTRADKTMLPHGLPPLLTRMVGRDEEVRDISARLTEHRFVTITGGAGMGKTTVAVSVAHELAATCEGVTWFIDFSEISDPDSVPGVLATALGITALTPDQLRSLGVFGGDKRVLLLLDNCEHLVGVVAKLAQQLFKGVPGIHILASSREALQADSEHVYRLQPLGGPPMVPSLSAVEAMAYPAVQLFIERAATNGIEVTLTDAEAPIVSEICGHLDGMPLAICVAAGRVGAHGLSGLAHLLSHPSCWLRWNGPRTVHSRHQTLDSLLDWSYDLLAENERLILRRLSVFATNFTLEGACAIAADTDITQEMIADVICSLVTKSLVSTAIDASTVTYRLLETTRAYARKKLMQTAESDTIVRRHADYLSRVLRGRCEDRVIVRGEPTRHATRPANLHAASR</sequence>
<dbReference type="Proteomes" id="UP000468531">
    <property type="component" value="Unassembled WGS sequence"/>
</dbReference>
<dbReference type="InterPro" id="IPR058852">
    <property type="entry name" value="HTH_77"/>
</dbReference>
<organism evidence="4 5">
    <name type="scientific">Bradyrhizobium uaiense</name>
    <dbReference type="NCBI Taxonomy" id="2594946"/>
    <lineage>
        <taxon>Bacteria</taxon>
        <taxon>Pseudomonadati</taxon>
        <taxon>Pseudomonadota</taxon>
        <taxon>Alphaproteobacteria</taxon>
        <taxon>Hyphomicrobiales</taxon>
        <taxon>Nitrobacteraceae</taxon>
        <taxon>Bradyrhizobium</taxon>
    </lineage>
</organism>
<dbReference type="GO" id="GO:0006355">
    <property type="term" value="P:regulation of DNA-templated transcription"/>
    <property type="evidence" value="ECO:0007669"/>
    <property type="project" value="InterPro"/>
</dbReference>
<accession>A0A6P1BAD2</accession>
<dbReference type="SUPFAM" id="SSF52540">
    <property type="entry name" value="P-loop containing nucleoside triphosphate hydrolases"/>
    <property type="match status" value="1"/>
</dbReference>
<dbReference type="InterPro" id="IPR027417">
    <property type="entry name" value="P-loop_NTPase"/>
</dbReference>
<evidence type="ECO:0000313" key="4">
    <source>
        <dbReference type="EMBL" id="NEU95243.1"/>
    </source>
</evidence>
<evidence type="ECO:0000313" key="5">
    <source>
        <dbReference type="Proteomes" id="UP000468531"/>
    </source>
</evidence>
<name>A0A6P1BAD2_9BRAD</name>
<dbReference type="PANTHER" id="PTHR47691">
    <property type="entry name" value="REGULATOR-RELATED"/>
    <property type="match status" value="1"/>
</dbReference>
<dbReference type="PANTHER" id="PTHR47691:SF3">
    <property type="entry name" value="HTH-TYPE TRANSCRIPTIONAL REGULATOR RV0890C-RELATED"/>
    <property type="match status" value="1"/>
</dbReference>
<evidence type="ECO:0000256" key="2">
    <source>
        <dbReference type="PROSITE-ProRule" id="PRU01091"/>
    </source>
</evidence>
<dbReference type="InterPro" id="IPR016032">
    <property type="entry name" value="Sig_transdc_resp-reg_C-effctor"/>
</dbReference>
<keyword evidence="1 2" id="KW-0238">DNA-binding</keyword>
<reference evidence="4 5" key="1">
    <citation type="journal article" date="2020" name="Arch. Microbiol.">
        <title>Bradyrhizobium uaiense sp. nov., a new highly efficient cowpea symbiont.</title>
        <authorList>
            <person name="Cabral Michel D."/>
            <person name="Azarias Guimaraes A."/>
            <person name="Martins da Costa E."/>
            <person name="Soares de Carvalho T."/>
            <person name="Balsanelli E."/>
            <person name="Willems A."/>
            <person name="Maltempi de Souza E."/>
            <person name="de Souza Moreira F.M."/>
        </authorList>
    </citation>
    <scope>NUCLEOTIDE SEQUENCE [LARGE SCALE GENOMIC DNA]</scope>
    <source>
        <strain evidence="4 5">UFLA 03-164</strain>
    </source>
</reference>
<dbReference type="InterPro" id="IPR001867">
    <property type="entry name" value="OmpR/PhoB-type_DNA-bd"/>
</dbReference>
<dbReference type="PROSITE" id="PS51755">
    <property type="entry name" value="OMPR_PHOB"/>
    <property type="match status" value="1"/>
</dbReference>
<protein>
    <recommendedName>
        <fullName evidence="3">OmpR/PhoB-type domain-containing protein</fullName>
    </recommendedName>
</protein>
<keyword evidence="5" id="KW-1185">Reference proteome</keyword>
<dbReference type="InterPro" id="IPR036388">
    <property type="entry name" value="WH-like_DNA-bd_sf"/>
</dbReference>
<dbReference type="EMBL" id="VKHP01000011">
    <property type="protein sequence ID" value="NEU95243.1"/>
    <property type="molecule type" value="Genomic_DNA"/>
</dbReference>
<evidence type="ECO:0000259" key="3">
    <source>
        <dbReference type="PROSITE" id="PS51755"/>
    </source>
</evidence>
<dbReference type="CDD" id="cd00383">
    <property type="entry name" value="trans_reg_C"/>
    <property type="match status" value="1"/>
</dbReference>
<dbReference type="Gene3D" id="3.40.50.300">
    <property type="entry name" value="P-loop containing nucleotide triphosphate hydrolases"/>
    <property type="match status" value="1"/>
</dbReference>
<dbReference type="RefSeq" id="WP_163151269.1">
    <property type="nucleotide sequence ID" value="NZ_VKHP01000011.1"/>
</dbReference>
<dbReference type="Gene3D" id="1.10.10.10">
    <property type="entry name" value="Winged helix-like DNA-binding domain superfamily/Winged helix DNA-binding domain"/>
    <property type="match status" value="1"/>
</dbReference>
<feature type="DNA-binding region" description="OmpR/PhoB-type" evidence="2">
    <location>
        <begin position="10"/>
        <end position="108"/>
    </location>
</feature>
<proteinExistence type="predicted"/>
<feature type="domain" description="OmpR/PhoB-type" evidence="3">
    <location>
        <begin position="10"/>
        <end position="108"/>
    </location>
</feature>
<dbReference type="SUPFAM" id="SSF46894">
    <property type="entry name" value="C-terminal effector domain of the bipartite response regulators"/>
    <property type="match status" value="1"/>
</dbReference>
<dbReference type="Pfam" id="PF25872">
    <property type="entry name" value="HTH_77"/>
    <property type="match status" value="1"/>
</dbReference>
<dbReference type="PRINTS" id="PR00364">
    <property type="entry name" value="DISEASERSIST"/>
</dbReference>
<comment type="caution">
    <text evidence="4">The sequence shown here is derived from an EMBL/GenBank/DDBJ whole genome shotgun (WGS) entry which is preliminary data.</text>
</comment>
<dbReference type="Pfam" id="PF00486">
    <property type="entry name" value="Trans_reg_C"/>
    <property type="match status" value="1"/>
</dbReference>
<dbReference type="SMART" id="SM00862">
    <property type="entry name" value="Trans_reg_C"/>
    <property type="match status" value="1"/>
</dbReference>
<dbReference type="GO" id="GO:0003677">
    <property type="term" value="F:DNA binding"/>
    <property type="evidence" value="ECO:0007669"/>
    <property type="project" value="UniProtKB-UniRule"/>
</dbReference>
<gene>
    <name evidence="4" type="ORF">FNJ47_05205</name>
</gene>
<evidence type="ECO:0000256" key="1">
    <source>
        <dbReference type="ARBA" id="ARBA00023125"/>
    </source>
</evidence>
<dbReference type="AlphaFoldDB" id="A0A6P1BAD2"/>